<dbReference type="Proteomes" id="UP001301728">
    <property type="component" value="Unassembled WGS sequence"/>
</dbReference>
<evidence type="ECO:0000313" key="4">
    <source>
        <dbReference type="EMBL" id="MEA5521729.1"/>
    </source>
</evidence>
<accession>A0ABU5U3J0</accession>
<evidence type="ECO:0000256" key="2">
    <source>
        <dbReference type="SAM" id="SignalP"/>
    </source>
</evidence>
<comment type="caution">
    <text evidence="4">The sequence shown here is derived from an EMBL/GenBank/DDBJ whole genome shotgun (WGS) entry which is preliminary data.</text>
</comment>
<keyword evidence="2" id="KW-0732">Signal</keyword>
<evidence type="ECO:0000259" key="3">
    <source>
        <dbReference type="SMART" id="SM00912"/>
    </source>
</evidence>
<feature type="region of interest" description="Disordered" evidence="1">
    <location>
        <begin position="1420"/>
        <end position="1452"/>
    </location>
</feature>
<protein>
    <submittedName>
        <fullName evidence="4">Filamentous hemagglutinin N-terminal domain-containing protein</fullName>
    </submittedName>
</protein>
<gene>
    <name evidence="4" type="ORF">VB854_22580</name>
</gene>
<dbReference type="Gene3D" id="2.160.20.10">
    <property type="entry name" value="Single-stranded right-handed beta-helix, Pectin lyase-like"/>
    <property type="match status" value="4"/>
</dbReference>
<dbReference type="InterPro" id="IPR008638">
    <property type="entry name" value="FhaB/CdiA-like_TPS"/>
</dbReference>
<feature type="chain" id="PRO_5045216660" evidence="2">
    <location>
        <begin position="28"/>
        <end position="1489"/>
    </location>
</feature>
<feature type="region of interest" description="Disordered" evidence="1">
    <location>
        <begin position="1467"/>
        <end position="1489"/>
    </location>
</feature>
<proteinExistence type="predicted"/>
<dbReference type="Pfam" id="PF05860">
    <property type="entry name" value="TPS"/>
    <property type="match status" value="1"/>
</dbReference>
<organism evidence="4 5">
    <name type="scientific">Limnoraphis robusta CCNP1315</name>
    <dbReference type="NCBI Taxonomy" id="3110306"/>
    <lineage>
        <taxon>Bacteria</taxon>
        <taxon>Bacillati</taxon>
        <taxon>Cyanobacteriota</taxon>
        <taxon>Cyanophyceae</taxon>
        <taxon>Oscillatoriophycideae</taxon>
        <taxon>Oscillatoriales</taxon>
        <taxon>Sirenicapillariaceae</taxon>
        <taxon>Limnoraphis</taxon>
    </lineage>
</organism>
<dbReference type="SMART" id="SM00912">
    <property type="entry name" value="Haemagg_act"/>
    <property type="match status" value="1"/>
</dbReference>
<dbReference type="NCBIfam" id="TIGR01901">
    <property type="entry name" value="adhes_NPXG"/>
    <property type="match status" value="1"/>
</dbReference>
<feature type="domain" description="Filamentous haemagglutinin FhaB/tRNA nuclease CdiA-like TPS" evidence="3">
    <location>
        <begin position="36"/>
        <end position="149"/>
    </location>
</feature>
<feature type="compositionally biased region" description="Polar residues" evidence="1">
    <location>
        <begin position="1472"/>
        <end position="1489"/>
    </location>
</feature>
<feature type="signal peptide" evidence="2">
    <location>
        <begin position="1"/>
        <end position="27"/>
    </location>
</feature>
<dbReference type="InterPro" id="IPR012334">
    <property type="entry name" value="Pectin_lyas_fold"/>
</dbReference>
<keyword evidence="5" id="KW-1185">Reference proteome</keyword>
<evidence type="ECO:0000256" key="1">
    <source>
        <dbReference type="SAM" id="MobiDB-lite"/>
    </source>
</evidence>
<reference evidence="4 5" key="1">
    <citation type="submission" date="2023-12" db="EMBL/GenBank/DDBJ databases">
        <title>Baltic Sea Cyanobacteria.</title>
        <authorList>
            <person name="Delbaje E."/>
            <person name="Fewer D.P."/>
            <person name="Shishido T.K."/>
        </authorList>
    </citation>
    <scope>NUCLEOTIDE SEQUENCE [LARGE SCALE GENOMIC DNA]</scope>
    <source>
        <strain evidence="4 5">CCNP 1315</strain>
    </source>
</reference>
<evidence type="ECO:0000313" key="5">
    <source>
        <dbReference type="Proteomes" id="UP001301728"/>
    </source>
</evidence>
<dbReference type="EMBL" id="JAYGHT010000137">
    <property type="protein sequence ID" value="MEA5521729.1"/>
    <property type="molecule type" value="Genomic_DNA"/>
</dbReference>
<sequence>MSPRLLTFPALATLTTLFSATPLTALAQIVPDNTLGSENSVVTPNINIRGINSDRIDGGAVRGGNLFHSFQEFNIREGRGAYFSNPDNIINILTRVTGGNISEILGTLGVLGNANLFLINPAGIVFGPNARLDVGGSFFATTADGVLFENGFEFAASNPEAPPLLTINMPLGLNIRENPGAIVNQTLPQLVRLDESPLRNDAGFLIPQGLNVPRNQTLALIGGDVLFDGGVAISPGSRIQLGGLSEAGIIELTNVGANSNTPILQFPDNIQRGNVALTNQSEINVRADGGGDININARNVEISGDSVIRVGIDEGLGFLEAKTGDININAQENILLTGASSSITNRINLGGTGLSGNINITANSLSINGGAFISTSILGNGNAGNINVKAASVEVSGTSPDGEFPSALIAGGSETGIGNGGNIQIETGQLQLTEGGLIQSGVFKQVNAGSISIFATDLVALSNSNIFSTVGEDVVGNGGNIQIETGQLRLTEGAKIQSSTFGQGNAGNINVQAASVELTGTTADGESPSAFFSIVSETGMGQGGNIQIETEQLRLTDGAIISSSTFGQGNAGSVSIFATDLVEMSNGSISVELEENAAGSGGNIEISTSSLNAINGQIGLITFGNGNAGNIQVEAQQINLSNSIIAGETSRTGNIGNITIDTGTLMLRDGADIRLDVNPEATGSTGNITVNASEFVEIIGVSPTGVRSRINTRTFGNGNVGSVIINTPRLAVRNGGAIFANTSDIGQAGDIIINASESVEVSGGSPVQFDLDSVEFVIEPFINPEDITASFSNISTGSSLLEGGAGSVFITTNKLTIREGGQIGTSASGRGSSGLVQVKANEVEIAGQLNIDGGSSRSSLNVFTNGTGTAGTLNLETGRLTIRDGGQISVTSVNGSSAGSINIQASVVELIGDGRFSSKNGERILPSQISVSTGRTEETSPNIEFSGSSVGSITLEADQLRILNGAQISTFTGDVGSSGSIDIRANSVEISGRGTQTITLSTGETAIGSQIFAQAGNGGNTGNISITAQRLIGQDGARISTDSSGTGSSGSISIQAQEVLFDDQASISSGTAGAGNGGDITIETEQLRVQNNSTIFSGILLPDESEITSVEIPPTRRGGTVFIKASESVVIDGEGTLINAAGGSEGTIGNGGNIIIETGDLTISNKVLLFTGISGNGDAGQINLQAENIELIGGSSIGAAVFESGVGNGGTVTIDAESLTMRNQSAILVGSQSSRGNPGNIDVSASQVRLENEGRLEAESVTGQGGNITINSPDIRVRRQSAISAAGSQSGQTFDGNIDINSNFLVLLENSQIVTSAFDPTGGSNINIRPLESAELAVLQSQNSIINAAGELSIDDTLNFDPPESTQVEVVDPAALIAQDPCKQRGDSQFIITGRGGIAFNPTQDLFSVPELELSLIEPVTPSVNRSSQRRSQQSKKRDNHPIDSRTIVPARGWIRDEKGDVILVGYDPTKTGVQRQPQPTPHQCNPEQ</sequence>
<dbReference type="RefSeq" id="WP_323306963.1">
    <property type="nucleotide sequence ID" value="NZ_JAYGHT010000137.1"/>
</dbReference>
<dbReference type="SUPFAM" id="SSF51126">
    <property type="entry name" value="Pectin lyase-like"/>
    <property type="match status" value="6"/>
</dbReference>
<dbReference type="InterPro" id="IPR011050">
    <property type="entry name" value="Pectin_lyase_fold/virulence"/>
</dbReference>
<name>A0ABU5U3J0_9CYAN</name>